<dbReference type="EMBL" id="BLXO01000001">
    <property type="protein sequence ID" value="GFN45648.1"/>
    <property type="molecule type" value="Genomic_DNA"/>
</dbReference>
<evidence type="ECO:0000313" key="1">
    <source>
        <dbReference type="EMBL" id="GFN45648.1"/>
    </source>
</evidence>
<dbReference type="RefSeq" id="WP_176487428.1">
    <property type="nucleotide sequence ID" value="NZ_BLXO01000001.1"/>
</dbReference>
<dbReference type="AlphaFoldDB" id="A0A6L2ZN74"/>
<keyword evidence="1" id="KW-0808">Transferase</keyword>
<dbReference type="CDD" id="cd02440">
    <property type="entry name" value="AdoMet_MTases"/>
    <property type="match status" value="1"/>
</dbReference>
<dbReference type="Pfam" id="PF13489">
    <property type="entry name" value="Methyltransf_23"/>
    <property type="match status" value="1"/>
</dbReference>
<sequence length="438" mass="50134">MIDNFYSEFEKRHRGARELIKNRLQVYNEFIMPLIELYPNSNALDLGCGRGEWLEVATKIGFKAKGIDLDDGMLSYCVDLELNVEKKGLIEYLSIMEDDSLSLITSFHVIEHIGVENVKILVKEAHRILKPGGLLILETPNPENIIVGTNNFYIDPTHIAPVPHQLLDFIMEYNGFSRRKIVRLQEAEMLSAENNLQFKDIFFGVSPDYSIIAQKIASDDFLNKFDSIFSKNFGVDLITVINKYNDTINNMLKVSTAKIEALENTFNNEYKNEYSEPKIKVDELNHSSHHWWTVADGLNRELQSVYASKSWKITRPLRQAKLVSLWVTSLPRRGAHWSIRRIKGLAKPMVIWAIKQALANAVLKRHILIVLTKHPQIKHRLHQFALRSSLLINREVTSSTVLPPTSETLEMPELIKSFSPRVVGIYAGLQKAINARKC</sequence>
<name>A0A6L2ZN74_9ENTR</name>
<dbReference type="Gene3D" id="3.40.50.150">
    <property type="entry name" value="Vaccinia Virus protein VP39"/>
    <property type="match status" value="1"/>
</dbReference>
<organism evidence="1 2">
    <name type="scientific">Candidatus Regiella insecticola</name>
    <dbReference type="NCBI Taxonomy" id="138073"/>
    <lineage>
        <taxon>Bacteria</taxon>
        <taxon>Pseudomonadati</taxon>
        <taxon>Pseudomonadota</taxon>
        <taxon>Gammaproteobacteria</taxon>
        <taxon>Enterobacterales</taxon>
        <taxon>Enterobacteriaceae</taxon>
        <taxon>aphid secondary symbionts</taxon>
        <taxon>Candidatus Regiella</taxon>
    </lineage>
</organism>
<dbReference type="InterPro" id="IPR029063">
    <property type="entry name" value="SAM-dependent_MTases_sf"/>
</dbReference>
<keyword evidence="1" id="KW-0489">Methyltransferase</keyword>
<dbReference type="Proteomes" id="UP000504714">
    <property type="component" value="Unassembled WGS sequence"/>
</dbReference>
<accession>A0A6L2ZN74</accession>
<evidence type="ECO:0000313" key="2">
    <source>
        <dbReference type="Proteomes" id="UP000504714"/>
    </source>
</evidence>
<comment type="caution">
    <text evidence="1">The sequence shown here is derived from an EMBL/GenBank/DDBJ whole genome shotgun (WGS) entry which is preliminary data.</text>
</comment>
<dbReference type="PANTHER" id="PTHR43861">
    <property type="entry name" value="TRANS-ACONITATE 2-METHYLTRANSFERASE-RELATED"/>
    <property type="match status" value="1"/>
</dbReference>
<gene>
    <name evidence="1" type="ORF">RINTU1_09010</name>
</gene>
<dbReference type="GO" id="GO:0008168">
    <property type="term" value="F:methyltransferase activity"/>
    <property type="evidence" value="ECO:0007669"/>
    <property type="project" value="UniProtKB-KW"/>
</dbReference>
<protein>
    <submittedName>
        <fullName evidence="1">Methyltransferase type 11</fullName>
    </submittedName>
</protein>
<dbReference type="GO" id="GO:0032259">
    <property type="term" value="P:methylation"/>
    <property type="evidence" value="ECO:0007669"/>
    <property type="project" value="UniProtKB-KW"/>
</dbReference>
<dbReference type="SUPFAM" id="SSF53335">
    <property type="entry name" value="S-adenosyl-L-methionine-dependent methyltransferases"/>
    <property type="match status" value="1"/>
</dbReference>
<proteinExistence type="predicted"/>
<reference evidence="1 2" key="1">
    <citation type="submission" date="2020-06" db="EMBL/GenBank/DDBJ databases">
        <title>The genome sequence of Candidatus Regiella insecticola strain Tut.</title>
        <authorList>
            <person name="Nikoh N."/>
            <person name="Tsuchida T."/>
            <person name="Koga R."/>
            <person name="Oshima K."/>
            <person name="Hattori M."/>
            <person name="Fukatsu T."/>
        </authorList>
    </citation>
    <scope>NUCLEOTIDE SEQUENCE [LARGE SCALE GENOMIC DNA]</scope>
    <source>
        <strain evidence="1 2">Tut</strain>
    </source>
</reference>